<reference evidence="1 2" key="1">
    <citation type="submission" date="2015-11" db="EMBL/GenBank/DDBJ databases">
        <authorList>
            <person name="Lee I.Y."/>
            <person name="Guerrero C.A."/>
            <person name="Bowman C.A."/>
            <person name="Russell D.A."/>
            <person name="Pope W.H."/>
            <person name="Jacobs-Sera D."/>
            <person name="Hendrix R.W."/>
            <person name="Hatfull G.F."/>
        </authorList>
    </citation>
    <scope>NUCLEOTIDE SEQUENCE [LARGE SCALE GENOMIC DNA]</scope>
</reference>
<evidence type="ECO:0000313" key="1">
    <source>
        <dbReference type="EMBL" id="ALY10324.1"/>
    </source>
</evidence>
<dbReference type="RefSeq" id="YP_009601766.1">
    <property type="nucleotide sequence ID" value="NC_041933.1"/>
</dbReference>
<proteinExistence type="predicted"/>
<name>A0A0U4JK48_9CAUD</name>
<accession>A0A0U4JK48</accession>
<dbReference type="GeneID" id="40077613"/>
<protein>
    <submittedName>
        <fullName evidence="1">Uncharacterized protein</fullName>
    </submittedName>
</protein>
<gene>
    <name evidence="1" type="primary">56</name>
    <name evidence="1" type="ORF">SONNY_56</name>
</gene>
<organism evidence="1 2">
    <name type="scientific">Arthrobacter phage Sonny</name>
    <dbReference type="NCBI Taxonomy" id="1772315"/>
    <lineage>
        <taxon>Viruses</taxon>
        <taxon>Duplodnaviria</taxon>
        <taxon>Heunggongvirae</taxon>
        <taxon>Uroviricota</taxon>
        <taxon>Caudoviricetes</taxon>
        <taxon>Berryhillviridae</taxon>
        <taxon>Marthavirus</taxon>
        <taxon>Marthavirus shade</taxon>
    </lineage>
</organism>
<sequence length="89" mass="10243">MRLTIKREMMKLAGPHAHKSEAMPIDEALQMFYDGKLSELAQEINDDVLAQYGLNPMPFVTIELEQDRKNRTLLVIHTDAIMNTKDDEL</sequence>
<evidence type="ECO:0000313" key="2">
    <source>
        <dbReference type="Proteomes" id="UP000226440"/>
    </source>
</evidence>
<dbReference type="KEGG" id="vg:40077613"/>
<dbReference type="Proteomes" id="UP000226440">
    <property type="component" value="Genome"/>
</dbReference>
<dbReference type="EMBL" id="KU160665">
    <property type="protein sequence ID" value="ALY10324.1"/>
    <property type="molecule type" value="Genomic_DNA"/>
</dbReference>